<dbReference type="EMBL" id="FOFV01000014">
    <property type="protein sequence ID" value="SER98120.1"/>
    <property type="molecule type" value="Genomic_DNA"/>
</dbReference>
<name>A0A1H9TLE1_9PSEU</name>
<evidence type="ECO:0000313" key="1">
    <source>
        <dbReference type="EMBL" id="SER98120.1"/>
    </source>
</evidence>
<proteinExistence type="predicted"/>
<sequence>MGTPDAEDFVPAPGESVVAVWRDDRCVHVVRLGLDEDLLVGRGTDLGDDRVSARSRVLRIPSDQSFISRKHLVVRNGVSAASLFVLAEVRNPGKTRHWGELTWRSVGAGSRVEPRHGLLAFRLPDRPAWVLTVHSGDRRAGRGPLAGPDDEITELEGAPPPIVVSPTQREALVVPLIDAVRWPPSAEPGRVRAWSEVPGGASHRVAYHRLAAAADANAAFPWSDIGRRGADPELLEDLVVTGSISYADVRRLRPWRLSAPEGLVSAVQHEN</sequence>
<gene>
    <name evidence="1" type="ORF">SAMN04488000_11472</name>
</gene>
<dbReference type="Proteomes" id="UP000199503">
    <property type="component" value="Unassembled WGS sequence"/>
</dbReference>
<reference evidence="2" key="1">
    <citation type="submission" date="2016-10" db="EMBL/GenBank/DDBJ databases">
        <authorList>
            <person name="Varghese N."/>
            <person name="Submissions S."/>
        </authorList>
    </citation>
    <scope>NUCLEOTIDE SEQUENCE [LARGE SCALE GENOMIC DNA]</scope>
    <source>
        <strain evidence="2">DSM 44437</strain>
    </source>
</reference>
<accession>A0A1H9TLE1</accession>
<evidence type="ECO:0000313" key="2">
    <source>
        <dbReference type="Proteomes" id="UP000199503"/>
    </source>
</evidence>
<dbReference type="STRING" id="65499.SAMN04488000_11472"/>
<protein>
    <submittedName>
        <fullName evidence="1">Uncharacterized protein</fullName>
    </submittedName>
</protein>
<keyword evidence="2" id="KW-1185">Reference proteome</keyword>
<dbReference type="AlphaFoldDB" id="A0A1H9TLE1"/>
<organism evidence="1 2">
    <name type="scientific">Lentzea albida</name>
    <dbReference type="NCBI Taxonomy" id="65499"/>
    <lineage>
        <taxon>Bacteria</taxon>
        <taxon>Bacillati</taxon>
        <taxon>Actinomycetota</taxon>
        <taxon>Actinomycetes</taxon>
        <taxon>Pseudonocardiales</taxon>
        <taxon>Pseudonocardiaceae</taxon>
        <taxon>Lentzea</taxon>
    </lineage>
</organism>
<dbReference type="RefSeq" id="WP_089921831.1">
    <property type="nucleotide sequence ID" value="NZ_FOFV01000014.1"/>
</dbReference>